<evidence type="ECO:0000313" key="11">
    <source>
        <dbReference type="EMBL" id="CAF0909428.1"/>
    </source>
</evidence>
<feature type="transmembrane region" description="Helical" evidence="9">
    <location>
        <begin position="49"/>
        <end position="72"/>
    </location>
</feature>
<feature type="transmembrane region" description="Helical" evidence="9">
    <location>
        <begin position="125"/>
        <end position="143"/>
    </location>
</feature>
<dbReference type="Pfam" id="PF00001">
    <property type="entry name" value="7tm_1"/>
    <property type="match status" value="1"/>
</dbReference>
<feature type="compositionally biased region" description="Gly residues" evidence="8">
    <location>
        <begin position="22"/>
        <end position="37"/>
    </location>
</feature>
<dbReference type="Proteomes" id="UP000682733">
    <property type="component" value="Unassembled WGS sequence"/>
</dbReference>
<dbReference type="Proteomes" id="UP000681722">
    <property type="component" value="Unassembled WGS sequence"/>
</dbReference>
<accession>A0A814VJY6</accession>
<evidence type="ECO:0000256" key="4">
    <source>
        <dbReference type="ARBA" id="ARBA00023040"/>
    </source>
</evidence>
<proteinExistence type="predicted"/>
<evidence type="ECO:0000256" key="1">
    <source>
        <dbReference type="ARBA" id="ARBA00004141"/>
    </source>
</evidence>
<feature type="transmembrane region" description="Helical" evidence="9">
    <location>
        <begin position="265"/>
        <end position="285"/>
    </location>
</feature>
<keyword evidence="7" id="KW-0807">Transducer</keyword>
<reference evidence="12" key="1">
    <citation type="submission" date="2021-02" db="EMBL/GenBank/DDBJ databases">
        <authorList>
            <person name="Nowell W R."/>
        </authorList>
    </citation>
    <scope>NUCLEOTIDE SEQUENCE</scope>
</reference>
<dbReference type="EMBL" id="CAJNOQ010008040">
    <property type="protein sequence ID" value="CAF1186463.1"/>
    <property type="molecule type" value="Genomic_DNA"/>
</dbReference>
<dbReference type="EMBL" id="CAJOBC010008041">
    <property type="protein sequence ID" value="CAF3950721.1"/>
    <property type="molecule type" value="Genomic_DNA"/>
</dbReference>
<protein>
    <recommendedName>
        <fullName evidence="10">G-protein coupled receptors family 1 profile domain-containing protein</fullName>
    </recommendedName>
</protein>
<keyword evidence="6" id="KW-0675">Receptor</keyword>
<dbReference type="GO" id="GO:0005886">
    <property type="term" value="C:plasma membrane"/>
    <property type="evidence" value="ECO:0007669"/>
    <property type="project" value="TreeGrafter"/>
</dbReference>
<dbReference type="EMBL" id="CAJNOK010003651">
    <property type="protein sequence ID" value="CAF0909428.1"/>
    <property type="molecule type" value="Genomic_DNA"/>
</dbReference>
<dbReference type="GO" id="GO:0004930">
    <property type="term" value="F:G protein-coupled receptor activity"/>
    <property type="evidence" value="ECO:0007669"/>
    <property type="project" value="UniProtKB-KW"/>
</dbReference>
<dbReference type="InterPro" id="IPR000276">
    <property type="entry name" value="GPCR_Rhodpsn"/>
</dbReference>
<dbReference type="Proteomes" id="UP000663829">
    <property type="component" value="Unassembled WGS sequence"/>
</dbReference>
<evidence type="ECO:0000256" key="7">
    <source>
        <dbReference type="ARBA" id="ARBA00023224"/>
    </source>
</evidence>
<evidence type="ECO:0000256" key="2">
    <source>
        <dbReference type="ARBA" id="ARBA00022692"/>
    </source>
</evidence>
<name>A0A814VJY6_9BILA</name>
<feature type="transmembrane region" description="Helical" evidence="9">
    <location>
        <begin position="84"/>
        <end position="105"/>
    </location>
</feature>
<feature type="region of interest" description="Disordered" evidence="8">
    <location>
        <begin position="1"/>
        <end position="38"/>
    </location>
</feature>
<keyword evidence="5 9" id="KW-0472">Membrane</keyword>
<comment type="subcellular location">
    <subcellularLocation>
        <location evidence="1">Membrane</location>
        <topology evidence="1">Multi-pass membrane protein</topology>
    </subcellularLocation>
</comment>
<evidence type="ECO:0000313" key="14">
    <source>
        <dbReference type="EMBL" id="CAF3950721.1"/>
    </source>
</evidence>
<dbReference type="Proteomes" id="UP000677228">
    <property type="component" value="Unassembled WGS sequence"/>
</dbReference>
<evidence type="ECO:0000313" key="12">
    <source>
        <dbReference type="EMBL" id="CAF1186463.1"/>
    </source>
</evidence>
<dbReference type="InterPro" id="IPR017452">
    <property type="entry name" value="GPCR_Rhodpsn_7TM"/>
</dbReference>
<dbReference type="PROSITE" id="PS50262">
    <property type="entry name" value="G_PROTEIN_RECEP_F1_2"/>
    <property type="match status" value="1"/>
</dbReference>
<evidence type="ECO:0000259" key="10">
    <source>
        <dbReference type="PROSITE" id="PS50262"/>
    </source>
</evidence>
<dbReference type="PANTHER" id="PTHR24243">
    <property type="entry name" value="G-PROTEIN COUPLED RECEPTOR"/>
    <property type="match status" value="1"/>
</dbReference>
<evidence type="ECO:0000256" key="5">
    <source>
        <dbReference type="ARBA" id="ARBA00023136"/>
    </source>
</evidence>
<dbReference type="EMBL" id="CAJOBA010003654">
    <property type="protein sequence ID" value="CAF3688707.1"/>
    <property type="molecule type" value="Genomic_DNA"/>
</dbReference>
<feature type="domain" description="G-protein coupled receptors family 1 profile" evidence="10">
    <location>
        <begin position="64"/>
        <end position="324"/>
    </location>
</feature>
<dbReference type="PANTHER" id="PTHR24243:SF230">
    <property type="entry name" value="G-PROTEIN COUPLED RECEPTORS FAMILY 1 PROFILE DOMAIN-CONTAINING PROTEIN"/>
    <property type="match status" value="1"/>
</dbReference>
<evidence type="ECO:0000256" key="3">
    <source>
        <dbReference type="ARBA" id="ARBA00022989"/>
    </source>
</evidence>
<dbReference type="AlphaFoldDB" id="A0A814VJY6"/>
<organism evidence="12 15">
    <name type="scientific">Didymodactylos carnosus</name>
    <dbReference type="NCBI Taxonomy" id="1234261"/>
    <lineage>
        <taxon>Eukaryota</taxon>
        <taxon>Metazoa</taxon>
        <taxon>Spiralia</taxon>
        <taxon>Gnathifera</taxon>
        <taxon>Rotifera</taxon>
        <taxon>Eurotatoria</taxon>
        <taxon>Bdelloidea</taxon>
        <taxon>Philodinida</taxon>
        <taxon>Philodinidae</taxon>
        <taxon>Didymodactylos</taxon>
    </lineage>
</organism>
<feature type="transmembrane region" description="Helical" evidence="9">
    <location>
        <begin position="305"/>
        <end position="326"/>
    </location>
</feature>
<dbReference type="SUPFAM" id="SSF81321">
    <property type="entry name" value="Family A G protein-coupled receptor-like"/>
    <property type="match status" value="1"/>
</dbReference>
<keyword evidence="2 9" id="KW-0812">Transmembrane</keyword>
<gene>
    <name evidence="12" type="ORF">GPM918_LOCUS22974</name>
    <name evidence="11" type="ORF">OVA965_LOCUS10042</name>
    <name evidence="14" type="ORF">SRO942_LOCUS22973</name>
    <name evidence="13" type="ORF">TMI583_LOCUS10040</name>
</gene>
<feature type="transmembrane region" description="Helical" evidence="9">
    <location>
        <begin position="163"/>
        <end position="183"/>
    </location>
</feature>
<comment type="caution">
    <text evidence="12">The sequence shown here is derived from an EMBL/GenBank/DDBJ whole genome shotgun (WGS) entry which is preliminary data.</text>
</comment>
<evidence type="ECO:0000313" key="15">
    <source>
        <dbReference type="Proteomes" id="UP000663829"/>
    </source>
</evidence>
<dbReference type="OrthoDB" id="9990906at2759"/>
<evidence type="ECO:0000256" key="9">
    <source>
        <dbReference type="SAM" id="Phobius"/>
    </source>
</evidence>
<keyword evidence="3 9" id="KW-1133">Transmembrane helix</keyword>
<keyword evidence="4" id="KW-0297">G-protein coupled receptor</keyword>
<sequence>MAQTFPAPAGGGGMPPPPPNGGPGGGGGGPGGDGGGPMSSSSSPIATYIYLYGYSALFLVGLIGSLCSLFTFSRKTLRSVSTSILFLFLAASDLGFLFLLTHDFFIYGLGLTDYYYVPLCRFRTFLSKFFMLFSAWTLVLVSVDRWIRTRFPWKSKKYCALKYLLVCVLIVTVFSTGLCSHLLTPMFGDSKITQLCVGNTAYPTYFAFFGNVWAYLFPVAQGIVPSLLMLAFLVDMFTKIKSRKRQLQPQGERRSRRQIYVQREMFILMLGSIFIFFLTTVPYAIYNILLARHLLNQSTLTRSELPAILSFILAVNYAINFFLHCLTSQLFRRQFLSSLCPTFINFHRRIFPTNFTQTNTQSMMPIANTTLQQSTLPEVNIVA</sequence>
<evidence type="ECO:0000256" key="8">
    <source>
        <dbReference type="SAM" id="MobiDB-lite"/>
    </source>
</evidence>
<feature type="transmembrane region" description="Helical" evidence="9">
    <location>
        <begin position="212"/>
        <end position="234"/>
    </location>
</feature>
<evidence type="ECO:0000313" key="13">
    <source>
        <dbReference type="EMBL" id="CAF3688707.1"/>
    </source>
</evidence>
<dbReference type="Gene3D" id="1.20.1070.10">
    <property type="entry name" value="Rhodopsin 7-helix transmembrane proteins"/>
    <property type="match status" value="1"/>
</dbReference>
<evidence type="ECO:0000256" key="6">
    <source>
        <dbReference type="ARBA" id="ARBA00023170"/>
    </source>
</evidence>
<dbReference type="PRINTS" id="PR00237">
    <property type="entry name" value="GPCRRHODOPSN"/>
</dbReference>
<keyword evidence="15" id="KW-1185">Reference proteome</keyword>